<evidence type="ECO:0000313" key="4">
    <source>
        <dbReference type="WBParaSite" id="nRc.2.0.1.t17097-RA"/>
    </source>
</evidence>
<feature type="compositionally biased region" description="Polar residues" evidence="2">
    <location>
        <begin position="7"/>
        <end position="20"/>
    </location>
</feature>
<keyword evidence="3" id="KW-1185">Reference proteome</keyword>
<organism evidence="3 4">
    <name type="scientific">Romanomermis culicivorax</name>
    <name type="common">Nematode worm</name>
    <dbReference type="NCBI Taxonomy" id="13658"/>
    <lineage>
        <taxon>Eukaryota</taxon>
        <taxon>Metazoa</taxon>
        <taxon>Ecdysozoa</taxon>
        <taxon>Nematoda</taxon>
        <taxon>Enoplea</taxon>
        <taxon>Dorylaimia</taxon>
        <taxon>Mermithida</taxon>
        <taxon>Mermithoidea</taxon>
        <taxon>Mermithidae</taxon>
        <taxon>Romanomermis</taxon>
    </lineage>
</organism>
<accession>A0A915IST3</accession>
<protein>
    <submittedName>
        <fullName evidence="4">Uncharacterized protein</fullName>
    </submittedName>
</protein>
<evidence type="ECO:0000313" key="3">
    <source>
        <dbReference type="Proteomes" id="UP000887565"/>
    </source>
</evidence>
<name>A0A915IST3_ROMCU</name>
<evidence type="ECO:0000256" key="1">
    <source>
        <dbReference type="SAM" id="Coils"/>
    </source>
</evidence>
<keyword evidence="1" id="KW-0175">Coiled coil</keyword>
<feature type="region of interest" description="Disordered" evidence="2">
    <location>
        <begin position="1"/>
        <end position="20"/>
    </location>
</feature>
<dbReference type="AlphaFoldDB" id="A0A915IST3"/>
<sequence>MVKETEQSNQAQGQPDGNQGQAYKFVLTNHLVNLYEDIAKNIRSAVDKLKKYLDKMSEEHKFKEKDWILL</sequence>
<dbReference type="WBParaSite" id="nRc.2.0.1.t17097-RA">
    <property type="protein sequence ID" value="nRc.2.0.1.t17097-RA"/>
    <property type="gene ID" value="nRc.2.0.1.g17097"/>
</dbReference>
<proteinExistence type="predicted"/>
<dbReference type="Proteomes" id="UP000887565">
    <property type="component" value="Unplaced"/>
</dbReference>
<evidence type="ECO:0000256" key="2">
    <source>
        <dbReference type="SAM" id="MobiDB-lite"/>
    </source>
</evidence>
<feature type="coiled-coil region" evidence="1">
    <location>
        <begin position="39"/>
        <end position="66"/>
    </location>
</feature>
<reference evidence="4" key="1">
    <citation type="submission" date="2022-11" db="UniProtKB">
        <authorList>
            <consortium name="WormBaseParasite"/>
        </authorList>
    </citation>
    <scope>IDENTIFICATION</scope>
</reference>